<organism evidence="2 3">
    <name type="scientific">Austropuccinia psidii MF-1</name>
    <dbReference type="NCBI Taxonomy" id="1389203"/>
    <lineage>
        <taxon>Eukaryota</taxon>
        <taxon>Fungi</taxon>
        <taxon>Dikarya</taxon>
        <taxon>Basidiomycota</taxon>
        <taxon>Pucciniomycotina</taxon>
        <taxon>Pucciniomycetes</taxon>
        <taxon>Pucciniales</taxon>
        <taxon>Sphaerophragmiaceae</taxon>
        <taxon>Austropuccinia</taxon>
    </lineage>
</organism>
<accession>A0A9Q3L440</accession>
<proteinExistence type="predicted"/>
<feature type="compositionally biased region" description="Basic and acidic residues" evidence="1">
    <location>
        <begin position="46"/>
        <end position="57"/>
    </location>
</feature>
<evidence type="ECO:0000256" key="1">
    <source>
        <dbReference type="SAM" id="MobiDB-lite"/>
    </source>
</evidence>
<dbReference type="EMBL" id="AVOT02155661">
    <property type="protein sequence ID" value="MBW0593623.1"/>
    <property type="molecule type" value="Genomic_DNA"/>
</dbReference>
<comment type="caution">
    <text evidence="2">The sequence shown here is derived from an EMBL/GenBank/DDBJ whole genome shotgun (WGS) entry which is preliminary data.</text>
</comment>
<dbReference type="AlphaFoldDB" id="A0A9Q3L440"/>
<protein>
    <submittedName>
        <fullName evidence="2">Uncharacterized protein</fullName>
    </submittedName>
</protein>
<name>A0A9Q3L440_9BASI</name>
<evidence type="ECO:0000313" key="3">
    <source>
        <dbReference type="Proteomes" id="UP000765509"/>
    </source>
</evidence>
<feature type="region of interest" description="Disordered" evidence="1">
    <location>
        <begin position="40"/>
        <end position="59"/>
    </location>
</feature>
<reference evidence="2" key="1">
    <citation type="submission" date="2021-03" db="EMBL/GenBank/DDBJ databases">
        <title>Draft genome sequence of rust myrtle Austropuccinia psidii MF-1, a brazilian biotype.</title>
        <authorList>
            <person name="Quecine M.C."/>
            <person name="Pachon D.M.R."/>
            <person name="Bonatelli M.L."/>
            <person name="Correr F.H."/>
            <person name="Franceschini L.M."/>
            <person name="Leite T.F."/>
            <person name="Margarido G.R.A."/>
            <person name="Almeida C.A."/>
            <person name="Ferrarezi J.A."/>
            <person name="Labate C.A."/>
        </authorList>
    </citation>
    <scope>NUCLEOTIDE SEQUENCE</scope>
    <source>
        <strain evidence="2">MF-1</strain>
    </source>
</reference>
<evidence type="ECO:0000313" key="2">
    <source>
        <dbReference type="EMBL" id="MBW0593623.1"/>
    </source>
</evidence>
<gene>
    <name evidence="2" type="ORF">O181_133338</name>
</gene>
<keyword evidence="3" id="KW-1185">Reference proteome</keyword>
<sequence>MLSKADVWNPVQQKTKSMPWKISLLEQELVKPGLESLCNPKWSQKTSREDKRPERPVLKCHNCGSTSHLAKPSTNKTNINEFKFIEEVQCTEEEEESDLDSSVSEDTPVEDHPIENITHFFEVTRVHTHLL</sequence>
<dbReference type="Proteomes" id="UP000765509">
    <property type="component" value="Unassembled WGS sequence"/>
</dbReference>